<keyword evidence="1" id="KW-0067">ATP-binding</keyword>
<feature type="domain" description="FtsK" evidence="3">
    <location>
        <begin position="254"/>
        <end position="438"/>
    </location>
</feature>
<keyword evidence="2" id="KW-1133">Transmembrane helix</keyword>
<dbReference type="InterPro" id="IPR027417">
    <property type="entry name" value="P-loop_NTPase"/>
</dbReference>
<dbReference type="Gene3D" id="3.40.50.300">
    <property type="entry name" value="P-loop containing nucleotide triphosphate hydrolases"/>
    <property type="match status" value="1"/>
</dbReference>
<name>A0ABT1P6V2_9ACTN</name>
<proteinExistence type="predicted"/>
<evidence type="ECO:0000256" key="2">
    <source>
        <dbReference type="SAM" id="Phobius"/>
    </source>
</evidence>
<sequence length="514" mass="55525">MVRRPLPGILSNRPAWDRGRDLARFAAEGATDVLHPVITITRGLRRQAAWLHRWWSTAPRDRRNTTLFVSAATLFVVALLPYGPVLVGISLMGSAAWLGRDRLQSPEGPSEAERVRLRCIYEALVPYLTAEGDPRPLYRHEGDWRHAFVGYEFAQGRLVSLRLRYPAYFTDGEPEARARVEQLLHAKAGRGREYRFDWNEEENHLTLTALPPLPTAIAAQRFVTAPGETVLGFTDAASARRTIPVRVDGTVRDAPPVVWRTGPRSTEPHLLAVGRAGSGVTTLLRSIALQALHHGDLLAVDGGGTGEYLFLSGRPGVLAVESGLAGVLATLEWAAHETERRLIAVSRARQAGRPAPPDTRRPLWIIVDRPTGLCQLAEAEGRTDPLRLLEVPLRHGRAAGVAVAVGEQAEGLDALGSAVLRHANARVALGALTAAQVRAALGAPPCTTPAAHIPAGRGYARLGDGPVQRVQVPATPDPYDEDAADAHRQAVLGVLRTSDPRTVSLSKSRENGGS</sequence>
<evidence type="ECO:0000313" key="5">
    <source>
        <dbReference type="Proteomes" id="UP001206206"/>
    </source>
</evidence>
<dbReference type="InterPro" id="IPR002543">
    <property type="entry name" value="FtsK_dom"/>
</dbReference>
<feature type="transmembrane region" description="Helical" evidence="2">
    <location>
        <begin position="67"/>
        <end position="98"/>
    </location>
</feature>
<evidence type="ECO:0000313" key="4">
    <source>
        <dbReference type="EMBL" id="MCQ4041107.1"/>
    </source>
</evidence>
<keyword evidence="2" id="KW-0812">Transmembrane</keyword>
<reference evidence="4 5" key="1">
    <citation type="submission" date="2022-06" db="EMBL/GenBank/DDBJ databases">
        <title>Draft genome sequence of type strain Streptomyces rubrisoli DSM 42083.</title>
        <authorList>
            <person name="Duangmal K."/>
            <person name="Klaysubun C."/>
        </authorList>
    </citation>
    <scope>NUCLEOTIDE SEQUENCE [LARGE SCALE GENOMIC DNA]</scope>
    <source>
        <strain evidence="4 5">DSM 42083</strain>
    </source>
</reference>
<protein>
    <recommendedName>
        <fullName evidence="3">FtsK domain-containing protein</fullName>
    </recommendedName>
</protein>
<gene>
    <name evidence="4" type="ORF">NON19_03470</name>
</gene>
<dbReference type="Proteomes" id="UP001206206">
    <property type="component" value="Unassembled WGS sequence"/>
</dbReference>
<feature type="binding site" evidence="1">
    <location>
        <begin position="274"/>
        <end position="281"/>
    </location>
    <ligand>
        <name>ATP</name>
        <dbReference type="ChEBI" id="CHEBI:30616"/>
    </ligand>
</feature>
<keyword evidence="2" id="KW-0472">Membrane</keyword>
<evidence type="ECO:0000259" key="3">
    <source>
        <dbReference type="PROSITE" id="PS50901"/>
    </source>
</evidence>
<evidence type="ECO:0000256" key="1">
    <source>
        <dbReference type="PROSITE-ProRule" id="PRU00289"/>
    </source>
</evidence>
<keyword evidence="1" id="KW-0547">Nucleotide-binding</keyword>
<dbReference type="EMBL" id="JANFNH010000002">
    <property type="protein sequence ID" value="MCQ4041107.1"/>
    <property type="molecule type" value="Genomic_DNA"/>
</dbReference>
<comment type="caution">
    <text evidence="4">The sequence shown here is derived from an EMBL/GenBank/DDBJ whole genome shotgun (WGS) entry which is preliminary data.</text>
</comment>
<dbReference type="SUPFAM" id="SSF52540">
    <property type="entry name" value="P-loop containing nucleoside triphosphate hydrolases"/>
    <property type="match status" value="1"/>
</dbReference>
<keyword evidence="5" id="KW-1185">Reference proteome</keyword>
<accession>A0ABT1P6V2</accession>
<dbReference type="PROSITE" id="PS50901">
    <property type="entry name" value="FTSK"/>
    <property type="match status" value="1"/>
</dbReference>
<organism evidence="4 5">
    <name type="scientific">Streptantibioticus rubrisoli</name>
    <dbReference type="NCBI Taxonomy" id="1387313"/>
    <lineage>
        <taxon>Bacteria</taxon>
        <taxon>Bacillati</taxon>
        <taxon>Actinomycetota</taxon>
        <taxon>Actinomycetes</taxon>
        <taxon>Kitasatosporales</taxon>
        <taxon>Streptomycetaceae</taxon>
        <taxon>Streptantibioticus</taxon>
    </lineage>
</organism>
<dbReference type="RefSeq" id="WP_255925071.1">
    <property type="nucleotide sequence ID" value="NZ_JANFNH010000002.1"/>
</dbReference>